<organism evidence="2 3">
    <name type="scientific">Racocetra fulgida</name>
    <dbReference type="NCBI Taxonomy" id="60492"/>
    <lineage>
        <taxon>Eukaryota</taxon>
        <taxon>Fungi</taxon>
        <taxon>Fungi incertae sedis</taxon>
        <taxon>Mucoromycota</taxon>
        <taxon>Glomeromycotina</taxon>
        <taxon>Glomeromycetes</taxon>
        <taxon>Diversisporales</taxon>
        <taxon>Gigasporaceae</taxon>
        <taxon>Racocetra</taxon>
    </lineage>
</organism>
<comment type="caution">
    <text evidence="2">The sequence shown here is derived from an EMBL/GenBank/DDBJ whole genome shotgun (WGS) entry which is preliminary data.</text>
</comment>
<dbReference type="AlphaFoldDB" id="A0A9N9J522"/>
<feature type="non-terminal residue" evidence="2">
    <location>
        <position position="46"/>
    </location>
</feature>
<evidence type="ECO:0000313" key="3">
    <source>
        <dbReference type="Proteomes" id="UP000789396"/>
    </source>
</evidence>
<dbReference type="EMBL" id="CAJVPZ010042727">
    <property type="protein sequence ID" value="CAG8764288.1"/>
    <property type="molecule type" value="Genomic_DNA"/>
</dbReference>
<feature type="region of interest" description="Disordered" evidence="1">
    <location>
        <begin position="1"/>
        <end position="20"/>
    </location>
</feature>
<proteinExistence type="predicted"/>
<sequence>MEDDKVLEYEEVTDDDQYKENQISEDAQASEITYHHVQNPLWHIRK</sequence>
<evidence type="ECO:0000256" key="1">
    <source>
        <dbReference type="SAM" id="MobiDB-lite"/>
    </source>
</evidence>
<dbReference type="Proteomes" id="UP000789396">
    <property type="component" value="Unassembled WGS sequence"/>
</dbReference>
<name>A0A9N9J522_9GLOM</name>
<keyword evidence="3" id="KW-1185">Reference proteome</keyword>
<gene>
    <name evidence="2" type="ORF">RFULGI_LOCUS14550</name>
</gene>
<reference evidence="2" key="1">
    <citation type="submission" date="2021-06" db="EMBL/GenBank/DDBJ databases">
        <authorList>
            <person name="Kallberg Y."/>
            <person name="Tangrot J."/>
            <person name="Rosling A."/>
        </authorList>
    </citation>
    <scope>NUCLEOTIDE SEQUENCE</scope>
    <source>
        <strain evidence="2">IN212</strain>
    </source>
</reference>
<protein>
    <submittedName>
        <fullName evidence="2">2519_t:CDS:1</fullName>
    </submittedName>
</protein>
<accession>A0A9N9J522</accession>
<evidence type="ECO:0000313" key="2">
    <source>
        <dbReference type="EMBL" id="CAG8764288.1"/>
    </source>
</evidence>